<comment type="subcellular location">
    <subcellularLocation>
        <location evidence="1">Membrane</location>
        <topology evidence="1">Lipid-anchor</topology>
    </subcellularLocation>
</comment>
<name>A0A839A860_9LACT</name>
<dbReference type="GO" id="GO:0016020">
    <property type="term" value="C:membrane"/>
    <property type="evidence" value="ECO:0007669"/>
    <property type="project" value="UniProtKB-SubCell"/>
</dbReference>
<proteinExistence type="inferred from homology"/>
<comment type="similarity">
    <text evidence="2">Belongs to the NlpA lipoprotein family.</text>
</comment>
<evidence type="ECO:0000256" key="6">
    <source>
        <dbReference type="ARBA" id="ARBA00023288"/>
    </source>
</evidence>
<evidence type="ECO:0000256" key="3">
    <source>
        <dbReference type="ARBA" id="ARBA00022729"/>
    </source>
</evidence>
<dbReference type="SUPFAM" id="SSF53850">
    <property type="entry name" value="Periplasmic binding protein-like II"/>
    <property type="match status" value="1"/>
</dbReference>
<dbReference type="Gene3D" id="3.40.190.10">
    <property type="entry name" value="Periplasmic binding protein-like II"/>
    <property type="match status" value="2"/>
</dbReference>
<evidence type="ECO:0000256" key="4">
    <source>
        <dbReference type="ARBA" id="ARBA00023136"/>
    </source>
</evidence>
<sequence>MKHIKRVFGIVLSILLVSGQWLLPAASAEETKEFEGETVIVGVVSDTGLELWEYVAEKALEEEGITLELVLFNDYNQPNVALQNGSLDMSGFQGHPFIKSWNEDNDGTVYAIANTILMPLGLYSEKYASPDDIPEGGSIALPNDPSTLGRALLALEIAGLIEVDDEVGIYADEEDITANPKNLEMVLVEPNFAALSLPDVDAALINTNFANDAGLSINDAIFNDAEDVGKVNPMYINTITTLEENKDNPLYLKIAEIYQTDDVEEKIHEVYNGETYPMFDVPLPELEN</sequence>
<keyword evidence="6" id="KW-0449">Lipoprotein</keyword>
<dbReference type="RefSeq" id="WP_218931728.1">
    <property type="nucleotide sequence ID" value="NZ_JACAOA010000036.1"/>
</dbReference>
<gene>
    <name evidence="7" type="ORF">HW423_09780</name>
</gene>
<accession>A0A839A860</accession>
<protein>
    <submittedName>
        <fullName evidence="7">MetQ/NlpA family ABC transporter substrate-binding protein</fullName>
    </submittedName>
</protein>
<evidence type="ECO:0000256" key="1">
    <source>
        <dbReference type="ARBA" id="ARBA00004635"/>
    </source>
</evidence>
<dbReference type="PANTHER" id="PTHR30429:SF1">
    <property type="entry name" value="D-METHIONINE-BINDING LIPOPROTEIN METQ-RELATED"/>
    <property type="match status" value="1"/>
</dbReference>
<evidence type="ECO:0000256" key="2">
    <source>
        <dbReference type="ARBA" id="ARBA00008973"/>
    </source>
</evidence>
<evidence type="ECO:0000313" key="8">
    <source>
        <dbReference type="Proteomes" id="UP000571018"/>
    </source>
</evidence>
<dbReference type="InterPro" id="IPR004872">
    <property type="entry name" value="Lipoprotein_NlpA"/>
</dbReference>
<keyword evidence="5" id="KW-0564">Palmitate</keyword>
<keyword evidence="4" id="KW-0472">Membrane</keyword>
<comment type="caution">
    <text evidence="7">The sequence shown here is derived from an EMBL/GenBank/DDBJ whole genome shotgun (WGS) entry which is preliminary data.</text>
</comment>
<dbReference type="AlphaFoldDB" id="A0A839A860"/>
<keyword evidence="3" id="KW-0732">Signal</keyword>
<evidence type="ECO:0000313" key="7">
    <source>
        <dbReference type="EMBL" id="MBA5730071.1"/>
    </source>
</evidence>
<reference evidence="7 8" key="1">
    <citation type="submission" date="2020-06" db="EMBL/GenBank/DDBJ databases">
        <title>Reclassification of Facklamia ignava, Facklamia soureckii and Facklami tabacinasalis as Falseniella iganva gen. nov., comb. nov., Hutsoniella ignava gen. nov., comb. nov., and Ruoffia tabacinasalis gen. nov., comb. nov and description of Ruoffia haltotolerans sp. nov., isolated from hypersaline Inland Sea of Qatar.</title>
        <authorList>
            <person name="Fotedar R."/>
            <person name="Sankaranarayanan K."/>
            <person name="Lawson P."/>
            <person name="Caldwell M."/>
            <person name="Zeyara A."/>
            <person name="Al Malki A."/>
            <person name="Ali M."/>
        </authorList>
    </citation>
    <scope>NUCLEOTIDE SEQUENCE [LARGE SCALE GENOMIC DNA]</scope>
    <source>
        <strain evidence="7 8">INB8</strain>
    </source>
</reference>
<evidence type="ECO:0000256" key="5">
    <source>
        <dbReference type="ARBA" id="ARBA00023139"/>
    </source>
</evidence>
<dbReference type="PANTHER" id="PTHR30429">
    <property type="entry name" value="D-METHIONINE-BINDING LIPOPROTEIN METQ"/>
    <property type="match status" value="1"/>
</dbReference>
<organism evidence="7 8">
    <name type="scientific">Ruoffia halotolerans</name>
    <dbReference type="NCBI Taxonomy" id="2748684"/>
    <lineage>
        <taxon>Bacteria</taxon>
        <taxon>Bacillati</taxon>
        <taxon>Bacillota</taxon>
        <taxon>Bacilli</taxon>
        <taxon>Lactobacillales</taxon>
        <taxon>Aerococcaceae</taxon>
        <taxon>Ruoffia</taxon>
    </lineage>
</organism>
<keyword evidence="8" id="KW-1185">Reference proteome</keyword>
<dbReference type="EMBL" id="JACAOA010000036">
    <property type="protein sequence ID" value="MBA5730071.1"/>
    <property type="molecule type" value="Genomic_DNA"/>
</dbReference>
<dbReference type="Pfam" id="PF03180">
    <property type="entry name" value="Lipoprotein_9"/>
    <property type="match status" value="1"/>
</dbReference>
<dbReference type="Proteomes" id="UP000571018">
    <property type="component" value="Unassembled WGS sequence"/>
</dbReference>